<dbReference type="InterPro" id="IPR019650">
    <property type="entry name" value="DUF2513"/>
</dbReference>
<proteinExistence type="predicted"/>
<dbReference type="Pfam" id="PF10711">
    <property type="entry name" value="DUF2513"/>
    <property type="match status" value="1"/>
</dbReference>
<comment type="caution">
    <text evidence="1">The sequence shown here is derived from an EMBL/GenBank/DDBJ whole genome shotgun (WGS) entry which is preliminary data.</text>
</comment>
<sequence length="123" mass="13094">MKRDMDLVREILLAAEAAQAVVSAADLSVTGEWSDAEVLYHAAILIEAGYLAGTTLAGANGTPIAVTIARMTWEGHDFLDAVRDRTIWERTKTHLRKAGAGLMPALVKEVAVGLIRLGVGQIA</sequence>
<keyword evidence="2" id="KW-1185">Reference proteome</keyword>
<evidence type="ECO:0000313" key="1">
    <source>
        <dbReference type="EMBL" id="MFD2234829.1"/>
    </source>
</evidence>
<evidence type="ECO:0000313" key="2">
    <source>
        <dbReference type="Proteomes" id="UP001597296"/>
    </source>
</evidence>
<dbReference type="RefSeq" id="WP_377317431.1">
    <property type="nucleotide sequence ID" value="NZ_JBHUIY010000028.1"/>
</dbReference>
<dbReference type="Proteomes" id="UP001597296">
    <property type="component" value="Unassembled WGS sequence"/>
</dbReference>
<gene>
    <name evidence="1" type="ORF">ACFSNB_13535</name>
</gene>
<protein>
    <submittedName>
        <fullName evidence="1">DUF2513 domain-containing protein</fullName>
    </submittedName>
</protein>
<organism evidence="1 2">
    <name type="scientific">Phaeospirillum tilakii</name>
    <dbReference type="NCBI Taxonomy" id="741673"/>
    <lineage>
        <taxon>Bacteria</taxon>
        <taxon>Pseudomonadati</taxon>
        <taxon>Pseudomonadota</taxon>
        <taxon>Alphaproteobacteria</taxon>
        <taxon>Rhodospirillales</taxon>
        <taxon>Rhodospirillaceae</taxon>
        <taxon>Phaeospirillum</taxon>
    </lineage>
</organism>
<reference evidence="2" key="1">
    <citation type="journal article" date="2019" name="Int. J. Syst. Evol. Microbiol.">
        <title>The Global Catalogue of Microorganisms (GCM) 10K type strain sequencing project: providing services to taxonomists for standard genome sequencing and annotation.</title>
        <authorList>
            <consortium name="The Broad Institute Genomics Platform"/>
            <consortium name="The Broad Institute Genome Sequencing Center for Infectious Disease"/>
            <person name="Wu L."/>
            <person name="Ma J."/>
        </authorList>
    </citation>
    <scope>NUCLEOTIDE SEQUENCE [LARGE SCALE GENOMIC DNA]</scope>
    <source>
        <strain evidence="2">KCTC 15012</strain>
    </source>
</reference>
<accession>A0ABW5CC28</accession>
<dbReference type="EMBL" id="JBHUIY010000028">
    <property type="protein sequence ID" value="MFD2234829.1"/>
    <property type="molecule type" value="Genomic_DNA"/>
</dbReference>
<name>A0ABW5CC28_9PROT</name>